<evidence type="ECO:0000256" key="2">
    <source>
        <dbReference type="ARBA" id="ARBA00008854"/>
    </source>
</evidence>
<organism evidence="6">
    <name type="scientific">freshwater metagenome</name>
    <dbReference type="NCBI Taxonomy" id="449393"/>
    <lineage>
        <taxon>unclassified sequences</taxon>
        <taxon>metagenomes</taxon>
        <taxon>ecological metagenomes</taxon>
    </lineage>
</organism>
<name>A0A6J6LW25_9ZZZZ</name>
<keyword evidence="3" id="KW-0812">Transmembrane</keyword>
<reference evidence="6" key="1">
    <citation type="submission" date="2020-05" db="EMBL/GenBank/DDBJ databases">
        <authorList>
            <person name="Chiriac C."/>
            <person name="Salcher M."/>
            <person name="Ghai R."/>
            <person name="Kavagutti S V."/>
        </authorList>
    </citation>
    <scope>NUCLEOTIDE SEQUENCE</scope>
</reference>
<sequence length="185" mass="20270">MTWVLILILVLVVILVLVGFSQFNKLRRLNLLCTGALGDIDTLLTKRADLIPNLVSTVQGAKDFESSTLEAVTQARTAGMQAQSLEAKAEADGMLTQALGKLFAVAEAYPALTATENFRLLQVQLSEIESQLQFARQFYNDTVVTLNTAVVTVPAMWFAGIAKVTERSVYAETDETKRAVPKVEF</sequence>
<dbReference type="AlphaFoldDB" id="A0A6J6LW25"/>
<comment type="similarity">
    <text evidence="2">Belongs to the LemA family.</text>
</comment>
<dbReference type="PANTHER" id="PTHR34478:SF1">
    <property type="entry name" value="PROTEIN LEMA"/>
    <property type="match status" value="1"/>
</dbReference>
<evidence type="ECO:0000256" key="4">
    <source>
        <dbReference type="ARBA" id="ARBA00022989"/>
    </source>
</evidence>
<evidence type="ECO:0000313" key="6">
    <source>
        <dbReference type="EMBL" id="CAB4664643.1"/>
    </source>
</evidence>
<evidence type="ECO:0000256" key="1">
    <source>
        <dbReference type="ARBA" id="ARBA00004167"/>
    </source>
</evidence>
<keyword evidence="5" id="KW-0472">Membrane</keyword>
<dbReference type="Gene3D" id="1.20.1440.20">
    <property type="entry name" value="LemA-like domain"/>
    <property type="match status" value="1"/>
</dbReference>
<dbReference type="GO" id="GO:0016020">
    <property type="term" value="C:membrane"/>
    <property type="evidence" value="ECO:0007669"/>
    <property type="project" value="UniProtKB-SubCell"/>
</dbReference>
<dbReference type="EMBL" id="CAEZWW010000019">
    <property type="protein sequence ID" value="CAB4664643.1"/>
    <property type="molecule type" value="Genomic_DNA"/>
</dbReference>
<dbReference type="InterPro" id="IPR007156">
    <property type="entry name" value="MamQ_LemA"/>
</dbReference>
<proteinExistence type="inferred from homology"/>
<protein>
    <submittedName>
        <fullName evidence="6">Unannotated protein</fullName>
    </submittedName>
</protein>
<keyword evidence="4" id="KW-1133">Transmembrane helix</keyword>
<dbReference type="Pfam" id="PF04011">
    <property type="entry name" value="LemA"/>
    <property type="match status" value="1"/>
</dbReference>
<dbReference type="PANTHER" id="PTHR34478">
    <property type="entry name" value="PROTEIN LEMA"/>
    <property type="match status" value="1"/>
</dbReference>
<accession>A0A6J6LW25</accession>
<evidence type="ECO:0000256" key="5">
    <source>
        <dbReference type="ARBA" id="ARBA00023136"/>
    </source>
</evidence>
<dbReference type="SUPFAM" id="SSF140478">
    <property type="entry name" value="LemA-like"/>
    <property type="match status" value="1"/>
</dbReference>
<evidence type="ECO:0000256" key="3">
    <source>
        <dbReference type="ARBA" id="ARBA00022692"/>
    </source>
</evidence>
<dbReference type="InterPro" id="IPR023353">
    <property type="entry name" value="LemA-like_dom_sf"/>
</dbReference>
<comment type="subcellular location">
    <subcellularLocation>
        <location evidence="1">Membrane</location>
        <topology evidence="1">Single-pass membrane protein</topology>
    </subcellularLocation>
</comment>
<gene>
    <name evidence="6" type="ORF">UFOPK2310_00280</name>
</gene>